<evidence type="ECO:0000256" key="1">
    <source>
        <dbReference type="ARBA" id="ARBA00004141"/>
    </source>
</evidence>
<feature type="domain" description="ABC transmembrane type-2" evidence="7">
    <location>
        <begin position="28"/>
        <end position="262"/>
    </location>
</feature>
<dbReference type="PANTHER" id="PTHR43229:SF2">
    <property type="entry name" value="NODULATION PROTEIN J"/>
    <property type="match status" value="1"/>
</dbReference>
<dbReference type="GO" id="GO:0140359">
    <property type="term" value="F:ABC-type transporter activity"/>
    <property type="evidence" value="ECO:0007669"/>
    <property type="project" value="InterPro"/>
</dbReference>
<comment type="caution">
    <text evidence="8">The sequence shown here is derived from an EMBL/GenBank/DDBJ whole genome shotgun (WGS) entry which is preliminary data.</text>
</comment>
<comment type="similarity">
    <text evidence="6">Belongs to the ABC-2 integral membrane protein family.</text>
</comment>
<dbReference type="Pfam" id="PF01061">
    <property type="entry name" value="ABC2_membrane"/>
    <property type="match status" value="1"/>
</dbReference>
<feature type="transmembrane region" description="Helical" evidence="6">
    <location>
        <begin position="30"/>
        <end position="47"/>
    </location>
</feature>
<dbReference type="PIRSF" id="PIRSF006648">
    <property type="entry name" value="DrrB"/>
    <property type="match status" value="1"/>
</dbReference>
<gene>
    <name evidence="8" type="ORF">EV193_1011089</name>
</gene>
<keyword evidence="5" id="KW-0046">Antibiotic resistance</keyword>
<dbReference type="InterPro" id="IPR013525">
    <property type="entry name" value="ABC2_TM"/>
</dbReference>
<evidence type="ECO:0000256" key="2">
    <source>
        <dbReference type="ARBA" id="ARBA00022692"/>
    </source>
</evidence>
<dbReference type="PANTHER" id="PTHR43229">
    <property type="entry name" value="NODULATION PROTEIN J"/>
    <property type="match status" value="1"/>
</dbReference>
<evidence type="ECO:0000313" key="8">
    <source>
        <dbReference type="EMBL" id="RZS45202.1"/>
    </source>
</evidence>
<protein>
    <recommendedName>
        <fullName evidence="6">Transport permease protein</fullName>
    </recommendedName>
</protein>
<keyword evidence="6" id="KW-0813">Transport</keyword>
<dbReference type="RefSeq" id="WP_130342772.1">
    <property type="nucleotide sequence ID" value="NZ_SGWQ01000001.1"/>
</dbReference>
<dbReference type="OrthoDB" id="9786643at2"/>
<feature type="transmembrane region" description="Helical" evidence="6">
    <location>
        <begin position="107"/>
        <end position="131"/>
    </location>
</feature>
<comment type="subcellular location">
    <subcellularLocation>
        <location evidence="6">Cell membrane</location>
        <topology evidence="6">Multi-pass membrane protein</topology>
    </subcellularLocation>
    <subcellularLocation>
        <location evidence="1">Membrane</location>
        <topology evidence="1">Multi-pass membrane protein</topology>
    </subcellularLocation>
</comment>
<keyword evidence="2 6" id="KW-0812">Transmembrane</keyword>
<feature type="transmembrane region" description="Helical" evidence="6">
    <location>
        <begin position="137"/>
        <end position="163"/>
    </location>
</feature>
<dbReference type="AlphaFoldDB" id="A0A4Q7L9R7"/>
<feature type="transmembrane region" description="Helical" evidence="6">
    <location>
        <begin position="67"/>
        <end position="86"/>
    </location>
</feature>
<evidence type="ECO:0000259" key="7">
    <source>
        <dbReference type="PROSITE" id="PS51012"/>
    </source>
</evidence>
<accession>A0A4Q7L9R7</accession>
<keyword evidence="4 6" id="KW-0472">Membrane</keyword>
<evidence type="ECO:0000256" key="6">
    <source>
        <dbReference type="RuleBase" id="RU361157"/>
    </source>
</evidence>
<dbReference type="EMBL" id="SGWQ01000001">
    <property type="protein sequence ID" value="RZS45202.1"/>
    <property type="molecule type" value="Genomic_DNA"/>
</dbReference>
<organism evidence="8 9">
    <name type="scientific">Herbihabitans rhizosphaerae</name>
    <dbReference type="NCBI Taxonomy" id="1872711"/>
    <lineage>
        <taxon>Bacteria</taxon>
        <taxon>Bacillati</taxon>
        <taxon>Actinomycetota</taxon>
        <taxon>Actinomycetes</taxon>
        <taxon>Pseudonocardiales</taxon>
        <taxon>Pseudonocardiaceae</taxon>
        <taxon>Herbihabitans</taxon>
    </lineage>
</organism>
<dbReference type="InterPro" id="IPR051784">
    <property type="entry name" value="Nod_factor_ABC_transporter"/>
</dbReference>
<dbReference type="GO" id="GO:0043190">
    <property type="term" value="C:ATP-binding cassette (ABC) transporter complex"/>
    <property type="evidence" value="ECO:0007669"/>
    <property type="project" value="InterPro"/>
</dbReference>
<proteinExistence type="inferred from homology"/>
<reference evidence="8 9" key="1">
    <citation type="submission" date="2019-02" db="EMBL/GenBank/DDBJ databases">
        <title>Genomic Encyclopedia of Type Strains, Phase IV (KMG-IV): sequencing the most valuable type-strain genomes for metagenomic binning, comparative biology and taxonomic classification.</title>
        <authorList>
            <person name="Goeker M."/>
        </authorList>
    </citation>
    <scope>NUCLEOTIDE SEQUENCE [LARGE SCALE GENOMIC DNA]</scope>
    <source>
        <strain evidence="8 9">DSM 101727</strain>
    </source>
</reference>
<keyword evidence="6" id="KW-1003">Cell membrane</keyword>
<evidence type="ECO:0000313" key="9">
    <source>
        <dbReference type="Proteomes" id="UP000294257"/>
    </source>
</evidence>
<dbReference type="InterPro" id="IPR047817">
    <property type="entry name" value="ABC2_TM_bact-type"/>
</dbReference>
<dbReference type="InterPro" id="IPR000412">
    <property type="entry name" value="ABC_2_transport"/>
</dbReference>
<dbReference type="PROSITE" id="PS51012">
    <property type="entry name" value="ABC_TM2"/>
    <property type="match status" value="1"/>
</dbReference>
<keyword evidence="9" id="KW-1185">Reference proteome</keyword>
<feature type="transmembrane region" description="Helical" evidence="6">
    <location>
        <begin position="240"/>
        <end position="259"/>
    </location>
</feature>
<evidence type="ECO:0000256" key="4">
    <source>
        <dbReference type="ARBA" id="ARBA00023136"/>
    </source>
</evidence>
<keyword evidence="3 6" id="KW-1133">Transmembrane helix</keyword>
<sequence length="283" mass="30018">MSSTRAVIVRAGLIRGWIEFRQTLTNGQDVFGYLLSPAIFLIVMVSLRGDKLPGTEISIGSSIMPGVLAITVLFSGVLGVAQLLAVEREDGTLLRAKAVPNGMGAYLFGKVVSVAGMTVVSLLIVLVPSLFLLDGFVFTAGSALVLAGVLVLGLAGTMALGAIAGSLMTSPRAAGILMIPMGLLAAISGIFAPLTRLAEWMQWIGQAFPMYWMGLGMRSALLPEETVVIEVGQSWRYPEMFLVLAVWAVVAVTFAPRVLRRMARRESGAAVAARQQKALQRIG</sequence>
<dbReference type="GO" id="GO:0046677">
    <property type="term" value="P:response to antibiotic"/>
    <property type="evidence" value="ECO:0007669"/>
    <property type="project" value="UniProtKB-KW"/>
</dbReference>
<dbReference type="Proteomes" id="UP000294257">
    <property type="component" value="Unassembled WGS sequence"/>
</dbReference>
<feature type="transmembrane region" description="Helical" evidence="6">
    <location>
        <begin position="175"/>
        <end position="194"/>
    </location>
</feature>
<evidence type="ECO:0000256" key="5">
    <source>
        <dbReference type="ARBA" id="ARBA00023251"/>
    </source>
</evidence>
<name>A0A4Q7L9R7_9PSEU</name>
<evidence type="ECO:0000256" key="3">
    <source>
        <dbReference type="ARBA" id="ARBA00022989"/>
    </source>
</evidence>